<dbReference type="EMBL" id="FPHM01000206">
    <property type="protein sequence ID" value="SFV71123.1"/>
    <property type="molecule type" value="Genomic_DNA"/>
</dbReference>
<gene>
    <name evidence="1" type="ORF">MNB_SV-13-2187</name>
</gene>
<evidence type="ECO:0000313" key="1">
    <source>
        <dbReference type="EMBL" id="SFV71123.1"/>
    </source>
</evidence>
<dbReference type="AlphaFoldDB" id="A0A1W1CZG8"/>
<sequence>MKTLFTFTSTMLLLLTLTACGEKPTQETDSKKDIASETYLDSRVNALDMAQASAKKSNEAVEKQNEMMEKLVK</sequence>
<proteinExistence type="predicted"/>
<accession>A0A1W1CZG8</accession>
<name>A0A1W1CZG8_9ZZZZ</name>
<dbReference type="PROSITE" id="PS51257">
    <property type="entry name" value="PROKAR_LIPOPROTEIN"/>
    <property type="match status" value="1"/>
</dbReference>
<evidence type="ECO:0008006" key="2">
    <source>
        <dbReference type="Google" id="ProtNLM"/>
    </source>
</evidence>
<organism evidence="1">
    <name type="scientific">hydrothermal vent metagenome</name>
    <dbReference type="NCBI Taxonomy" id="652676"/>
    <lineage>
        <taxon>unclassified sequences</taxon>
        <taxon>metagenomes</taxon>
        <taxon>ecological metagenomes</taxon>
    </lineage>
</organism>
<protein>
    <recommendedName>
        <fullName evidence="2">Lipoprotein</fullName>
    </recommendedName>
</protein>
<reference evidence="1" key="1">
    <citation type="submission" date="2016-10" db="EMBL/GenBank/DDBJ databases">
        <authorList>
            <person name="de Groot N.N."/>
        </authorList>
    </citation>
    <scope>NUCLEOTIDE SEQUENCE</scope>
</reference>